<accession>A0A1E7NEA4</accession>
<dbReference type="Proteomes" id="UP000610124">
    <property type="component" value="Unassembled WGS sequence"/>
</dbReference>
<reference evidence="1" key="1">
    <citation type="journal article" date="2014" name="Int. J. Syst. Evol. Microbiol.">
        <title>Complete genome sequence of Corynebacterium casei LMG S-19264T (=DSM 44701T), isolated from a smear-ripened cheese.</title>
        <authorList>
            <consortium name="US DOE Joint Genome Institute (JGI-PGF)"/>
            <person name="Walter F."/>
            <person name="Albersmeier A."/>
            <person name="Kalinowski J."/>
            <person name="Ruckert C."/>
        </authorList>
    </citation>
    <scope>NUCLEOTIDE SEQUENCE</scope>
    <source>
        <strain evidence="1">JCM 4434</strain>
    </source>
</reference>
<dbReference type="Proteomes" id="UP000037395">
    <property type="component" value="Unassembled WGS sequence"/>
</dbReference>
<gene>
    <name evidence="1" type="ORF">GCM10010502_61940</name>
    <name evidence="2" type="ORF">HS99_0017820</name>
</gene>
<dbReference type="GeneID" id="97489140"/>
<dbReference type="AlphaFoldDB" id="A0A1E7NEA4"/>
<evidence type="ECO:0000313" key="2">
    <source>
        <dbReference type="EMBL" id="OEV38968.1"/>
    </source>
</evidence>
<accession>A0A8H9HYQ3</accession>
<protein>
    <recommendedName>
        <fullName evidence="4">Microcin J25-processing protein McjB C-terminal domain-containing protein</fullName>
    </recommendedName>
</protein>
<sequence length="142" mass="16213">MTIERHAAEAATRFRRALETSSEETRLIGLREFPHGACLDASLLLAEYLEDCGLGTWECVAGERPFRPALPQSHAWLEQDGLILDITADQFDDAPRQAVWVTRDPSWHQQFGDPEPRARLWRPQDEELLDAYDELRAIADGR</sequence>
<dbReference type="RefSeq" id="WP_050366111.1">
    <property type="nucleotide sequence ID" value="NZ_BMUB01000022.1"/>
</dbReference>
<name>A0A1E7NEA4_KITAU</name>
<reference evidence="3" key="3">
    <citation type="submission" date="2016-08" db="EMBL/GenBank/DDBJ databases">
        <title>Sequencing, assembly and comparative genomics of S. aureofaciens ATCC 10762.</title>
        <authorList>
            <person name="Gradnigo J.S."/>
            <person name="Johnson N."/>
            <person name="Somerville G.A."/>
        </authorList>
    </citation>
    <scope>NUCLEOTIDE SEQUENCE [LARGE SCALE GENOMIC DNA]</scope>
    <source>
        <strain evidence="3">ATCC 10762 / DSM 40127 / CCM 3239 / JCM 4008 / LMG 5968 / NBRC 12843 / NCIMB 8234 / A-377</strain>
    </source>
</reference>
<reference evidence="1" key="5">
    <citation type="submission" date="2020-09" db="EMBL/GenBank/DDBJ databases">
        <authorList>
            <person name="Sun Q."/>
            <person name="Ohkuma M."/>
        </authorList>
    </citation>
    <scope>NUCLEOTIDE SEQUENCE</scope>
    <source>
        <strain evidence="1">JCM 4434</strain>
    </source>
</reference>
<evidence type="ECO:0008006" key="4">
    <source>
        <dbReference type="Google" id="ProtNLM"/>
    </source>
</evidence>
<evidence type="ECO:0000313" key="3">
    <source>
        <dbReference type="Proteomes" id="UP000037395"/>
    </source>
</evidence>
<dbReference type="EMBL" id="JPRF03000002">
    <property type="protein sequence ID" value="OEV38968.1"/>
    <property type="molecule type" value="Genomic_DNA"/>
</dbReference>
<dbReference type="EMBL" id="BMUB01000022">
    <property type="protein sequence ID" value="GGU99152.1"/>
    <property type="molecule type" value="Genomic_DNA"/>
</dbReference>
<keyword evidence="3" id="KW-1185">Reference proteome</keyword>
<reference evidence="2" key="4">
    <citation type="submission" date="2016-08" db="EMBL/GenBank/DDBJ databases">
        <title>Sequencing, Assembly and Comparative Genomics of S. aureofaciens ATCC 10762.</title>
        <authorList>
            <person name="Gradnigo J.S."/>
            <person name="Johnson N."/>
            <person name="Somerville G.A."/>
        </authorList>
    </citation>
    <scope>NUCLEOTIDE SEQUENCE [LARGE SCALE GENOMIC DNA]</scope>
    <source>
        <strain evidence="2">ATCC 10762</strain>
    </source>
</reference>
<organism evidence="2 3">
    <name type="scientific">Kitasatospora aureofaciens</name>
    <name type="common">Streptomyces aureofaciens</name>
    <dbReference type="NCBI Taxonomy" id="1894"/>
    <lineage>
        <taxon>Bacteria</taxon>
        <taxon>Bacillati</taxon>
        <taxon>Actinomycetota</taxon>
        <taxon>Actinomycetes</taxon>
        <taxon>Kitasatosporales</taxon>
        <taxon>Streptomycetaceae</taxon>
        <taxon>Kitasatospora</taxon>
    </lineage>
</organism>
<dbReference type="OrthoDB" id="573272at2"/>
<reference evidence="2 3" key="2">
    <citation type="submission" date="2014-07" db="EMBL/GenBank/DDBJ databases">
        <authorList>
            <person name="Zhang J.E."/>
            <person name="Yang H."/>
            <person name="Guo J."/>
            <person name="Deng Z."/>
            <person name="Luo H."/>
            <person name="Luo M."/>
            <person name="Zhao B."/>
        </authorList>
    </citation>
    <scope>NUCLEOTIDE SEQUENCE [LARGE SCALE GENOMIC DNA]</scope>
    <source>
        <strain evidence="2">ATCC 10762</strain>
        <strain evidence="3">ATCC 10762 / DSM 40127 / CCM 3239 / JCM 4008 / LMG 5968 / NBRC 12843 / NCIMB 8234 / A-377</strain>
    </source>
</reference>
<comment type="caution">
    <text evidence="2">The sequence shown here is derived from an EMBL/GenBank/DDBJ whole genome shotgun (WGS) entry which is preliminary data.</text>
</comment>
<dbReference type="KEGG" id="kau:B6264_30080"/>
<evidence type="ECO:0000313" key="1">
    <source>
        <dbReference type="EMBL" id="GGU99152.1"/>
    </source>
</evidence>
<proteinExistence type="predicted"/>